<dbReference type="Pfam" id="PF10972">
    <property type="entry name" value="CsiV"/>
    <property type="match status" value="1"/>
</dbReference>
<evidence type="ECO:0000256" key="1">
    <source>
        <dbReference type="SAM" id="SignalP"/>
    </source>
</evidence>
<comment type="caution">
    <text evidence="2">The sequence shown here is derived from an EMBL/GenBank/DDBJ whole genome shotgun (WGS) entry which is preliminary data.</text>
</comment>
<evidence type="ECO:0000313" key="3">
    <source>
        <dbReference type="EMBL" id="MDN7128298.1"/>
    </source>
</evidence>
<feature type="signal peptide" evidence="1">
    <location>
        <begin position="1"/>
        <end position="31"/>
    </location>
</feature>
<feature type="chain" id="PRO_5043712178" description="Peptidoglycan-binding protein CsiV" evidence="1">
    <location>
        <begin position="32"/>
        <end position="374"/>
    </location>
</feature>
<evidence type="ECO:0000313" key="2">
    <source>
        <dbReference type="EMBL" id="MDN7124041.1"/>
    </source>
</evidence>
<name>A0AAW7QX77_9GAMM</name>
<organism evidence="2 5">
    <name type="scientific">Pseudidiomarina terrestris</name>
    <dbReference type="NCBI Taxonomy" id="2820060"/>
    <lineage>
        <taxon>Bacteria</taxon>
        <taxon>Pseudomonadati</taxon>
        <taxon>Pseudomonadota</taxon>
        <taxon>Gammaproteobacteria</taxon>
        <taxon>Alteromonadales</taxon>
        <taxon>Idiomarinaceae</taxon>
        <taxon>Pseudidiomarina</taxon>
    </lineage>
</organism>
<evidence type="ECO:0000313" key="5">
    <source>
        <dbReference type="Proteomes" id="UP001169492"/>
    </source>
</evidence>
<proteinExistence type="predicted"/>
<dbReference type="EMBL" id="JAGGJC010000001">
    <property type="protein sequence ID" value="MDN7128298.1"/>
    <property type="molecule type" value="Genomic_DNA"/>
</dbReference>
<dbReference type="RefSeq" id="WP_301774165.1">
    <property type="nucleotide sequence ID" value="NZ_JAGGJB010000002.1"/>
</dbReference>
<keyword evidence="4" id="KW-1185">Reference proteome</keyword>
<dbReference type="EMBL" id="JAGGJB010000002">
    <property type="protein sequence ID" value="MDN7124041.1"/>
    <property type="molecule type" value="Genomic_DNA"/>
</dbReference>
<dbReference type="InterPro" id="IPR021241">
    <property type="entry name" value="CsiV"/>
</dbReference>
<accession>A0AAW7QX77</accession>
<dbReference type="Proteomes" id="UP001169492">
    <property type="component" value="Unassembled WGS sequence"/>
</dbReference>
<reference evidence="4 5" key="1">
    <citation type="submission" date="2021-03" db="EMBL/GenBank/DDBJ databases">
        <title>Pseudidiomarina terrestris, a new bacterium isolated from saline soil.</title>
        <authorList>
            <person name="Galisteo C."/>
            <person name="De La Haba R."/>
            <person name="Sanchez-Porro C."/>
            <person name="Ventosa A."/>
        </authorList>
    </citation>
    <scope>NUCLEOTIDE SEQUENCE [LARGE SCALE GENOMIC DNA]</scope>
    <source>
        <strain evidence="2 5">1APP75-32.1</strain>
        <strain evidence="4">1APR75-15</strain>
        <strain evidence="3">1ASR75-15</strain>
    </source>
</reference>
<keyword evidence="1" id="KW-0732">Signal</keyword>
<dbReference type="AlphaFoldDB" id="A0AAW7QX77"/>
<evidence type="ECO:0000313" key="4">
    <source>
        <dbReference type="Proteomes" id="UP001169491"/>
    </source>
</evidence>
<sequence>MPTATLRQRLIRLSKSVVLLAAVLGGQTAIAQAERDTWRWFEIEVLVFKHSASEAVAESFAWTGPATPAASQFDPLPRYFAPDIRAALMDLPACNLPTVIPTLSQDSIWCRRPWEANPWLPMNWPAPQQALAQLAQLPAQVIDGSGGPVQQATGPYLAPAQQFELNEMRQQIIRRGVGEPLLHMSWYQPVFSLQQDYRVRLFGGKNYGATFAPSGYPYAPEQDEFTQAEAAQESTQQSLTERLQQLLQLQQEGGLQFTARAADQPLPKQRVERPEQPEPVWELDGTVHVYLVGNYLHIDSDLELREPHLVRWQPAALDEQAEQMVQNEGTSQFLRSFKLDQLRRVISHETHYFDHPKLGLVVQIRRTDLSARRY</sequence>
<dbReference type="Proteomes" id="UP001169491">
    <property type="component" value="Unassembled WGS sequence"/>
</dbReference>
<protein>
    <recommendedName>
        <fullName evidence="6">Peptidoglycan-binding protein CsiV</fullName>
    </recommendedName>
</protein>
<evidence type="ECO:0008006" key="6">
    <source>
        <dbReference type="Google" id="ProtNLM"/>
    </source>
</evidence>
<gene>
    <name evidence="2" type="ORF">J6I90_04050</name>
    <name evidence="3" type="ORF">J6I92_00215</name>
</gene>